<sequence>MQAPQLREVHCAVWRCCQPRGERLDNYSPRGGGRRQGLSTSTAFGGSPQLGGAAPPLGFCVACAPYTRAAIAVL</sequence>
<protein>
    <submittedName>
        <fullName evidence="2">Uncharacterized protein</fullName>
    </submittedName>
</protein>
<name>S7N4E5_MYOBR</name>
<proteinExistence type="predicted"/>
<gene>
    <name evidence="2" type="ORF">D623_10027736</name>
</gene>
<evidence type="ECO:0000256" key="1">
    <source>
        <dbReference type="SAM" id="MobiDB-lite"/>
    </source>
</evidence>
<dbReference type="AlphaFoldDB" id="S7N4E5"/>
<feature type="region of interest" description="Disordered" evidence="1">
    <location>
        <begin position="22"/>
        <end position="47"/>
    </location>
</feature>
<evidence type="ECO:0000313" key="2">
    <source>
        <dbReference type="EMBL" id="EPQ10905.1"/>
    </source>
</evidence>
<evidence type="ECO:0000313" key="3">
    <source>
        <dbReference type="Proteomes" id="UP000052978"/>
    </source>
</evidence>
<reference evidence="2 3" key="1">
    <citation type="journal article" date="2013" name="Nat. Commun.">
        <title>Genome analysis reveals insights into physiology and longevity of the Brandt's bat Myotis brandtii.</title>
        <authorList>
            <person name="Seim I."/>
            <person name="Fang X."/>
            <person name="Xiong Z."/>
            <person name="Lobanov A.V."/>
            <person name="Huang Z."/>
            <person name="Ma S."/>
            <person name="Feng Y."/>
            <person name="Turanov A.A."/>
            <person name="Zhu Y."/>
            <person name="Lenz T.L."/>
            <person name="Gerashchenko M.V."/>
            <person name="Fan D."/>
            <person name="Hee Yim S."/>
            <person name="Yao X."/>
            <person name="Jordan D."/>
            <person name="Xiong Y."/>
            <person name="Ma Y."/>
            <person name="Lyapunov A.N."/>
            <person name="Chen G."/>
            <person name="Kulakova O.I."/>
            <person name="Sun Y."/>
            <person name="Lee S.G."/>
            <person name="Bronson R.T."/>
            <person name="Moskalev A.A."/>
            <person name="Sunyaev S.R."/>
            <person name="Zhang G."/>
            <person name="Krogh A."/>
            <person name="Wang J."/>
            <person name="Gladyshev V.N."/>
        </authorList>
    </citation>
    <scope>NUCLEOTIDE SEQUENCE [LARGE SCALE GENOMIC DNA]</scope>
</reference>
<dbReference type="Proteomes" id="UP000052978">
    <property type="component" value="Unassembled WGS sequence"/>
</dbReference>
<accession>S7N4E5</accession>
<keyword evidence="3" id="KW-1185">Reference proteome</keyword>
<dbReference type="EMBL" id="KE163112">
    <property type="protein sequence ID" value="EPQ10905.1"/>
    <property type="molecule type" value="Genomic_DNA"/>
</dbReference>
<organism evidence="2 3">
    <name type="scientific">Myotis brandtii</name>
    <name type="common">Brandt's bat</name>
    <dbReference type="NCBI Taxonomy" id="109478"/>
    <lineage>
        <taxon>Eukaryota</taxon>
        <taxon>Metazoa</taxon>
        <taxon>Chordata</taxon>
        <taxon>Craniata</taxon>
        <taxon>Vertebrata</taxon>
        <taxon>Euteleostomi</taxon>
        <taxon>Mammalia</taxon>
        <taxon>Eutheria</taxon>
        <taxon>Laurasiatheria</taxon>
        <taxon>Chiroptera</taxon>
        <taxon>Yangochiroptera</taxon>
        <taxon>Vespertilionidae</taxon>
        <taxon>Myotis</taxon>
    </lineage>
</organism>